<sequence>MSAVVPPAVRAAVRRALLREPRRLARLAGWSLAEAAPAFAGGHAVARAVDDGFAAGRPLTGLAWLAVLGGAWAVAAVGARRVLLEIAGIVEPFRDDLVEGVVAGALRAGRGGDAAAVARMNHQVELARDSFGAVVTVVRSFAFTLVSVALGIATLSPAVLPLVLPPVLAGLGLFLASLPALARRQRAFIVADERTTAAVAAMAGGLRDVTACGGETRVAQSVGREVARQARAARSLAAVTATRTLSLAVGGLLPVLLLLAGAPWLLDRGLTAGVVLGALTYVTQSLTPALGGLIQGLGVSGVRLVVTLERVLGAAGPPVRHGETAPDGVRLELQGVTFAYGPAAEPVIDGLDLVVPEGDHLAVVGPSGIGKSTLAALVAGLLRPSAGAVLVGGVPAAEVRPDARALIPQEAYVFHGTLRDNLTHLAPGAPSGAVEEAVALFGLDGLARRCGGLDADVDPAGLSTGERQLVALARTYLSPARLTVLDEATCHLDPAAEARAEAAFAARGGTLVVIAHRISSALRARRVLVMDGARVLAGTHEEMTEASPLYADLVGHWESRDLGRVS</sequence>
<gene>
    <name evidence="10" type="ORF">Mco01_51600</name>
</gene>
<dbReference type="GO" id="GO:0005524">
    <property type="term" value="F:ATP binding"/>
    <property type="evidence" value="ECO:0007669"/>
    <property type="project" value="UniProtKB-KW"/>
</dbReference>
<dbReference type="PANTHER" id="PTHR24221:SF654">
    <property type="entry name" value="ATP-BINDING CASSETTE SUB-FAMILY B MEMBER 6"/>
    <property type="match status" value="1"/>
</dbReference>
<evidence type="ECO:0000256" key="1">
    <source>
        <dbReference type="ARBA" id="ARBA00004651"/>
    </source>
</evidence>
<feature type="transmembrane region" description="Helical" evidence="7">
    <location>
        <begin position="244"/>
        <end position="266"/>
    </location>
</feature>
<evidence type="ECO:0000259" key="8">
    <source>
        <dbReference type="PROSITE" id="PS50893"/>
    </source>
</evidence>
<feature type="domain" description="ABC transmembrane type-1" evidence="9">
    <location>
        <begin position="117"/>
        <end position="288"/>
    </location>
</feature>
<feature type="domain" description="ABC transporter" evidence="8">
    <location>
        <begin position="331"/>
        <end position="557"/>
    </location>
</feature>
<keyword evidence="11" id="KW-1185">Reference proteome</keyword>
<evidence type="ECO:0000256" key="5">
    <source>
        <dbReference type="ARBA" id="ARBA00022989"/>
    </source>
</evidence>
<dbReference type="CDD" id="cd03228">
    <property type="entry name" value="ABCC_MRP_Like"/>
    <property type="match status" value="1"/>
</dbReference>
<reference evidence="10 11" key="1">
    <citation type="submission" date="2021-01" db="EMBL/GenBank/DDBJ databases">
        <title>Whole genome shotgun sequence of Microbispora corallina NBRC 16416.</title>
        <authorList>
            <person name="Komaki H."/>
            <person name="Tamura T."/>
        </authorList>
    </citation>
    <scope>NUCLEOTIDE SEQUENCE [LARGE SCALE GENOMIC DNA]</scope>
    <source>
        <strain evidence="10 11">NBRC 16416</strain>
    </source>
</reference>
<dbReference type="SUPFAM" id="SSF52540">
    <property type="entry name" value="P-loop containing nucleoside triphosphate hydrolases"/>
    <property type="match status" value="1"/>
</dbReference>
<evidence type="ECO:0000256" key="3">
    <source>
        <dbReference type="ARBA" id="ARBA00022741"/>
    </source>
</evidence>
<keyword evidence="3" id="KW-0547">Nucleotide-binding</keyword>
<comment type="subcellular location">
    <subcellularLocation>
        <location evidence="1">Cell membrane</location>
        <topology evidence="1">Multi-pass membrane protein</topology>
    </subcellularLocation>
</comment>
<dbReference type="InterPro" id="IPR036640">
    <property type="entry name" value="ABC1_TM_sf"/>
</dbReference>
<dbReference type="SMART" id="SM00382">
    <property type="entry name" value="AAA"/>
    <property type="match status" value="1"/>
</dbReference>
<dbReference type="InterPro" id="IPR003439">
    <property type="entry name" value="ABC_transporter-like_ATP-bd"/>
</dbReference>
<name>A0ABQ4G551_9ACTN</name>
<evidence type="ECO:0000256" key="6">
    <source>
        <dbReference type="ARBA" id="ARBA00023136"/>
    </source>
</evidence>
<dbReference type="Gene3D" id="3.40.50.300">
    <property type="entry name" value="P-loop containing nucleotide triphosphate hydrolases"/>
    <property type="match status" value="1"/>
</dbReference>
<evidence type="ECO:0000313" key="11">
    <source>
        <dbReference type="Proteomes" id="UP000603904"/>
    </source>
</evidence>
<keyword evidence="6 7" id="KW-0472">Membrane</keyword>
<dbReference type="InterPro" id="IPR027417">
    <property type="entry name" value="P-loop_NTPase"/>
</dbReference>
<proteinExistence type="predicted"/>
<organism evidence="10 11">
    <name type="scientific">Microbispora corallina</name>
    <dbReference type="NCBI Taxonomy" id="83302"/>
    <lineage>
        <taxon>Bacteria</taxon>
        <taxon>Bacillati</taxon>
        <taxon>Actinomycetota</taxon>
        <taxon>Actinomycetes</taxon>
        <taxon>Streptosporangiales</taxon>
        <taxon>Streptosporangiaceae</taxon>
        <taxon>Microbispora</taxon>
    </lineage>
</organism>
<dbReference type="InterPro" id="IPR039421">
    <property type="entry name" value="Type_1_exporter"/>
</dbReference>
<dbReference type="InterPro" id="IPR011527">
    <property type="entry name" value="ABC1_TM_dom"/>
</dbReference>
<dbReference type="PROSITE" id="PS50893">
    <property type="entry name" value="ABC_TRANSPORTER_2"/>
    <property type="match status" value="1"/>
</dbReference>
<evidence type="ECO:0000259" key="9">
    <source>
        <dbReference type="PROSITE" id="PS50929"/>
    </source>
</evidence>
<dbReference type="InterPro" id="IPR003593">
    <property type="entry name" value="AAA+_ATPase"/>
</dbReference>
<protein>
    <submittedName>
        <fullName evidence="10">ABC transporter ATP-binding protein</fullName>
    </submittedName>
</protein>
<evidence type="ECO:0000256" key="2">
    <source>
        <dbReference type="ARBA" id="ARBA00022692"/>
    </source>
</evidence>
<keyword evidence="2 7" id="KW-0812">Transmembrane</keyword>
<keyword evidence="5 7" id="KW-1133">Transmembrane helix</keyword>
<dbReference type="EMBL" id="BOOC01000029">
    <property type="protein sequence ID" value="GIH42160.1"/>
    <property type="molecule type" value="Genomic_DNA"/>
</dbReference>
<comment type="caution">
    <text evidence="10">The sequence shown here is derived from an EMBL/GenBank/DDBJ whole genome shotgun (WGS) entry which is preliminary data.</text>
</comment>
<feature type="transmembrane region" description="Helical" evidence="7">
    <location>
        <begin position="158"/>
        <end position="178"/>
    </location>
</feature>
<dbReference type="SUPFAM" id="SSF90123">
    <property type="entry name" value="ABC transporter transmembrane region"/>
    <property type="match status" value="1"/>
</dbReference>
<evidence type="ECO:0000313" key="10">
    <source>
        <dbReference type="EMBL" id="GIH42160.1"/>
    </source>
</evidence>
<accession>A0ABQ4G551</accession>
<feature type="transmembrane region" description="Helical" evidence="7">
    <location>
        <begin position="61"/>
        <end position="79"/>
    </location>
</feature>
<dbReference type="PROSITE" id="PS50929">
    <property type="entry name" value="ABC_TM1F"/>
    <property type="match status" value="1"/>
</dbReference>
<feature type="transmembrane region" description="Helical" evidence="7">
    <location>
        <begin position="130"/>
        <end position="152"/>
    </location>
</feature>
<dbReference type="Pfam" id="PF00005">
    <property type="entry name" value="ABC_tran"/>
    <property type="match status" value="1"/>
</dbReference>
<dbReference type="Proteomes" id="UP000603904">
    <property type="component" value="Unassembled WGS sequence"/>
</dbReference>
<dbReference type="RefSeq" id="WP_239103907.1">
    <property type="nucleotide sequence ID" value="NZ_BAAAGP010000007.1"/>
</dbReference>
<keyword evidence="4 10" id="KW-0067">ATP-binding</keyword>
<dbReference type="PANTHER" id="PTHR24221">
    <property type="entry name" value="ATP-BINDING CASSETTE SUB-FAMILY B"/>
    <property type="match status" value="1"/>
</dbReference>
<evidence type="ECO:0000256" key="4">
    <source>
        <dbReference type="ARBA" id="ARBA00022840"/>
    </source>
</evidence>
<dbReference type="Gene3D" id="1.20.1560.10">
    <property type="entry name" value="ABC transporter type 1, transmembrane domain"/>
    <property type="match status" value="1"/>
</dbReference>
<evidence type="ECO:0000256" key="7">
    <source>
        <dbReference type="SAM" id="Phobius"/>
    </source>
</evidence>